<keyword evidence="3" id="KW-1185">Reference proteome</keyword>
<evidence type="ECO:0000313" key="3">
    <source>
        <dbReference type="Proteomes" id="UP000671960"/>
    </source>
</evidence>
<dbReference type="Proteomes" id="UP000671960">
    <property type="component" value="Chromosome"/>
</dbReference>
<organism evidence="2 3">
    <name type="scientific">Brenneria izadpanahii</name>
    <dbReference type="NCBI Taxonomy" id="2722756"/>
    <lineage>
        <taxon>Bacteria</taxon>
        <taxon>Pseudomonadati</taxon>
        <taxon>Pseudomonadota</taxon>
        <taxon>Gammaproteobacteria</taxon>
        <taxon>Enterobacterales</taxon>
        <taxon>Pectobacteriaceae</taxon>
        <taxon>Brenneria</taxon>
    </lineage>
</organism>
<sequence>MMGYVTDAGNAATHRAWSPTKSEFKSLLTITEDFIRRSVLRDDGIMKIAGKIPAKQKKSVGKEANADNALPDLLVQPYKDGE</sequence>
<protein>
    <submittedName>
        <fullName evidence="2">Uncharacterized protein</fullName>
    </submittedName>
</protein>
<proteinExistence type="predicted"/>
<gene>
    <name evidence="2" type="ORF">HC231_08355</name>
</gene>
<feature type="region of interest" description="Disordered" evidence="1">
    <location>
        <begin position="58"/>
        <end position="82"/>
    </location>
</feature>
<dbReference type="RefSeq" id="WP_208230561.1">
    <property type="nucleotide sequence ID" value="NZ_CP050854.1"/>
</dbReference>
<evidence type="ECO:0000313" key="2">
    <source>
        <dbReference type="EMBL" id="QTF07940.1"/>
    </source>
</evidence>
<dbReference type="EMBL" id="CP050854">
    <property type="protein sequence ID" value="QTF07940.1"/>
    <property type="molecule type" value="Genomic_DNA"/>
</dbReference>
<reference evidence="2 3" key="1">
    <citation type="submission" date="2020-03" db="EMBL/GenBank/DDBJ databases">
        <authorList>
            <person name="Bakhshi Ganjeh M."/>
        </authorList>
    </citation>
    <scope>NUCLEOTIDE SEQUENCE [LARGE SCALE GENOMIC DNA]</scope>
    <source>
        <strain evidence="3">Iran 50</strain>
    </source>
</reference>
<name>A0ABX7UUQ8_9GAMM</name>
<evidence type="ECO:0000256" key="1">
    <source>
        <dbReference type="SAM" id="MobiDB-lite"/>
    </source>
</evidence>
<accession>A0ABX7UUQ8</accession>